<evidence type="ECO:0000256" key="1">
    <source>
        <dbReference type="SAM" id="MobiDB-lite"/>
    </source>
</evidence>
<dbReference type="AlphaFoldDB" id="A0A0L0P112"/>
<accession>A0A0L0P112</accession>
<protein>
    <submittedName>
        <fullName evidence="2">Uncharacterized protein</fullName>
    </submittedName>
</protein>
<evidence type="ECO:0000313" key="2">
    <source>
        <dbReference type="EMBL" id="KNE00027.1"/>
    </source>
</evidence>
<organism evidence="2 3">
    <name type="scientific">Candidozyma auris</name>
    <name type="common">Yeast</name>
    <name type="synonym">Candida auris</name>
    <dbReference type="NCBI Taxonomy" id="498019"/>
    <lineage>
        <taxon>Eukaryota</taxon>
        <taxon>Fungi</taxon>
        <taxon>Dikarya</taxon>
        <taxon>Ascomycota</taxon>
        <taxon>Saccharomycotina</taxon>
        <taxon>Pichiomycetes</taxon>
        <taxon>Metschnikowiaceae</taxon>
        <taxon>Candidozyma</taxon>
    </lineage>
</organism>
<name>A0A0L0P112_CANAR</name>
<evidence type="ECO:0000313" key="3">
    <source>
        <dbReference type="Proteomes" id="UP000037122"/>
    </source>
</evidence>
<feature type="region of interest" description="Disordered" evidence="1">
    <location>
        <begin position="25"/>
        <end position="48"/>
    </location>
</feature>
<comment type="caution">
    <text evidence="2">The sequence shown here is derived from an EMBL/GenBank/DDBJ whole genome shotgun (WGS) entry which is preliminary data.</text>
</comment>
<reference evidence="3" key="1">
    <citation type="journal article" date="2015" name="BMC Genomics">
        <title>Draft genome of a commonly misdiagnosed multidrug resistant pathogen Candida auris.</title>
        <authorList>
            <person name="Chatterjee S."/>
            <person name="Alampalli S.V."/>
            <person name="Nageshan R.K."/>
            <person name="Chettiar S.T."/>
            <person name="Joshi S."/>
            <person name="Tatu U.S."/>
        </authorList>
    </citation>
    <scope>NUCLEOTIDE SEQUENCE [LARGE SCALE GENOMIC DNA]</scope>
    <source>
        <strain evidence="3">6684</strain>
    </source>
</reference>
<gene>
    <name evidence="2" type="ORF">QG37_02969</name>
</gene>
<dbReference type="Proteomes" id="UP000037122">
    <property type="component" value="Unassembled WGS sequence"/>
</dbReference>
<feature type="compositionally biased region" description="Basic and acidic residues" evidence="1">
    <location>
        <begin position="35"/>
        <end position="48"/>
    </location>
</feature>
<proteinExistence type="predicted"/>
<dbReference type="VEuPathDB" id="FungiDB:QG37_02969"/>
<dbReference type="EMBL" id="LGST01000020">
    <property type="protein sequence ID" value="KNE00027.1"/>
    <property type="molecule type" value="Genomic_DNA"/>
</dbReference>
<sequence>MLADRASVGDQRQIYDQGFVGANAVSARRRTNLSRPEEKRAGGEYGER</sequence>